<accession>A0A915J0P2</accession>
<keyword evidence="1" id="KW-1185">Reference proteome</keyword>
<organism evidence="1 2">
    <name type="scientific">Romanomermis culicivorax</name>
    <name type="common">Nematode worm</name>
    <dbReference type="NCBI Taxonomy" id="13658"/>
    <lineage>
        <taxon>Eukaryota</taxon>
        <taxon>Metazoa</taxon>
        <taxon>Ecdysozoa</taxon>
        <taxon>Nematoda</taxon>
        <taxon>Enoplea</taxon>
        <taxon>Dorylaimia</taxon>
        <taxon>Mermithida</taxon>
        <taxon>Mermithoidea</taxon>
        <taxon>Mermithidae</taxon>
        <taxon>Romanomermis</taxon>
    </lineage>
</organism>
<dbReference type="AlphaFoldDB" id="A0A915J0P2"/>
<dbReference type="WBParaSite" id="nRc.2.0.1.t20031-RA">
    <property type="protein sequence ID" value="nRc.2.0.1.t20031-RA"/>
    <property type="gene ID" value="nRc.2.0.1.g20031"/>
</dbReference>
<evidence type="ECO:0000313" key="1">
    <source>
        <dbReference type="Proteomes" id="UP000887565"/>
    </source>
</evidence>
<proteinExistence type="predicted"/>
<dbReference type="Proteomes" id="UP000887565">
    <property type="component" value="Unplaced"/>
</dbReference>
<evidence type="ECO:0000313" key="2">
    <source>
        <dbReference type="WBParaSite" id="nRc.2.0.1.t20031-RA"/>
    </source>
</evidence>
<sequence length="69" mass="8020">MKKTGAGFIKETKDPFILHARVGAYANEIRKKCARKSASQMLSLEQREHLEQKREHCMLFLLIDEKLTC</sequence>
<protein>
    <submittedName>
        <fullName evidence="2">Uncharacterized protein</fullName>
    </submittedName>
</protein>
<reference evidence="2" key="1">
    <citation type="submission" date="2022-11" db="UniProtKB">
        <authorList>
            <consortium name="WormBaseParasite"/>
        </authorList>
    </citation>
    <scope>IDENTIFICATION</scope>
</reference>
<name>A0A915J0P2_ROMCU</name>